<dbReference type="InterPro" id="IPR032095">
    <property type="entry name" value="Sacchrp_dh-like_C"/>
</dbReference>
<dbReference type="Proteomes" id="UP000029858">
    <property type="component" value="Unassembled WGS sequence"/>
</dbReference>
<dbReference type="InterPro" id="IPR036291">
    <property type="entry name" value="NAD(P)-bd_dom_sf"/>
</dbReference>
<dbReference type="PANTHER" id="PTHR11133:SF22">
    <property type="entry name" value="ALPHA-AMINOADIPIC SEMIALDEHYDE SYNTHASE, MITOCHONDRIAL"/>
    <property type="match status" value="1"/>
</dbReference>
<evidence type="ECO:0000313" key="4">
    <source>
        <dbReference type="EMBL" id="KGJ20263.1"/>
    </source>
</evidence>
<dbReference type="SUPFAM" id="SSF55347">
    <property type="entry name" value="Glyceraldehyde-3-phosphate dehydrogenase-like, C-terminal domain"/>
    <property type="match status" value="1"/>
</dbReference>
<gene>
    <name evidence="4" type="ORF">IX56_14415</name>
</gene>
<proteinExistence type="predicted"/>
<organism evidence="4 5">
    <name type="scientific">Paracoccus sanguinis</name>
    <dbReference type="NCBI Taxonomy" id="1545044"/>
    <lineage>
        <taxon>Bacteria</taxon>
        <taxon>Pseudomonadati</taxon>
        <taxon>Pseudomonadota</taxon>
        <taxon>Alphaproteobacteria</taxon>
        <taxon>Rhodobacterales</taxon>
        <taxon>Paracoccaceae</taxon>
        <taxon>Paracoccus</taxon>
    </lineage>
</organism>
<dbReference type="SUPFAM" id="SSF51735">
    <property type="entry name" value="NAD(P)-binding Rossmann-fold domains"/>
    <property type="match status" value="1"/>
</dbReference>
<comment type="caution">
    <text evidence="4">The sequence shown here is derived from an EMBL/GenBank/DDBJ whole genome shotgun (WGS) entry which is preliminary data.</text>
</comment>
<dbReference type="EMBL" id="JRKQ01000099">
    <property type="protein sequence ID" value="KGJ20263.1"/>
    <property type="molecule type" value="Genomic_DNA"/>
</dbReference>
<dbReference type="PANTHER" id="PTHR11133">
    <property type="entry name" value="SACCHAROPINE DEHYDROGENASE"/>
    <property type="match status" value="1"/>
</dbReference>
<dbReference type="AlphaFoldDB" id="A0A099GDK7"/>
<evidence type="ECO:0000313" key="5">
    <source>
        <dbReference type="Proteomes" id="UP000029858"/>
    </source>
</evidence>
<feature type="domain" description="Saccharopine dehydrogenase-like C-terminal" evidence="3">
    <location>
        <begin position="117"/>
        <end position="356"/>
    </location>
</feature>
<evidence type="ECO:0000259" key="2">
    <source>
        <dbReference type="Pfam" id="PF03435"/>
    </source>
</evidence>
<protein>
    <submittedName>
        <fullName evidence="4">Saccharopine dehydrogenase</fullName>
    </submittedName>
</protein>
<feature type="domain" description="Saccharopine dehydrogenase NADP binding" evidence="2">
    <location>
        <begin position="14"/>
        <end position="113"/>
    </location>
</feature>
<evidence type="ECO:0000259" key="3">
    <source>
        <dbReference type="Pfam" id="PF16653"/>
    </source>
</evidence>
<evidence type="ECO:0000256" key="1">
    <source>
        <dbReference type="ARBA" id="ARBA00023002"/>
    </source>
</evidence>
<accession>A0A099GDK7</accession>
<dbReference type="InterPro" id="IPR005097">
    <property type="entry name" value="Sacchrp_dh_NADP-bd"/>
</dbReference>
<dbReference type="GO" id="GO:0005737">
    <property type="term" value="C:cytoplasm"/>
    <property type="evidence" value="ECO:0007669"/>
    <property type="project" value="TreeGrafter"/>
</dbReference>
<name>A0A099GDK7_9RHOB</name>
<keyword evidence="1" id="KW-0560">Oxidoreductase</keyword>
<dbReference type="InterPro" id="IPR051168">
    <property type="entry name" value="AASS"/>
</dbReference>
<reference evidence="4 5" key="2">
    <citation type="submission" date="2014-10" db="EMBL/GenBank/DDBJ databases">
        <title>Paracoccus sanguinis sp. nov., isolated from clinical specimens of New York State patients.</title>
        <authorList>
            <person name="Mingle L.A."/>
            <person name="Cole J.A."/>
            <person name="Lapierre P."/>
            <person name="Musser K.A."/>
        </authorList>
    </citation>
    <scope>NUCLEOTIDE SEQUENCE [LARGE SCALE GENOMIC DNA]</scope>
    <source>
        <strain evidence="4 5">5503</strain>
    </source>
</reference>
<reference evidence="4 5" key="1">
    <citation type="submission" date="2014-09" db="EMBL/GenBank/DDBJ databases">
        <authorList>
            <person name="McGinnis J.M."/>
            <person name="Wolfgang W.J."/>
        </authorList>
    </citation>
    <scope>NUCLEOTIDE SEQUENCE [LARGE SCALE GENOMIC DNA]</scope>
    <source>
        <strain evidence="4 5">5503</strain>
    </source>
</reference>
<dbReference type="Gene3D" id="3.40.50.720">
    <property type="entry name" value="NAD(P)-binding Rossmann-like Domain"/>
    <property type="match status" value="1"/>
</dbReference>
<dbReference type="GO" id="GO:0004753">
    <property type="term" value="F:saccharopine dehydrogenase activity"/>
    <property type="evidence" value="ECO:0007669"/>
    <property type="project" value="TreeGrafter"/>
</dbReference>
<sequence>MTIHWVGTGLSAIPGLRRLLTGKTPVVVWNRTVDKARAAVGDLAQDIRAYEPQALTEALAAGDVVVSMLPADQHPALARICVEKRANFVNSSYISPEMAALEAAAEDAGVALVNEVGLDPGIDHLMAHELVADYRQVAQKGDAVSFTSYCGGIPRHPNPFRYKFSWSPLGVLRALRSPSKSIRDGAERVVDRPWHAIDPYDAPLPVPERFEVYPNRDSTAFIDPYGFDREWTLKDFVRGTIRLKGWSEAWSEVFAEVEGLTGPEGDVRLREMAEGFWDAHAYAEGEPDRVVLFVRLAAERDGARVYDREWVLDAQGNDRGTAMAQLVSIPVALAVEAVLRGDFAPGVHAAPSAPEAIAGWLVEVGEIADHMAKVDHLSKP</sequence>
<dbReference type="GO" id="GO:0019878">
    <property type="term" value="P:lysine biosynthetic process via aminoadipic acid"/>
    <property type="evidence" value="ECO:0007669"/>
    <property type="project" value="TreeGrafter"/>
</dbReference>
<dbReference type="Pfam" id="PF03435">
    <property type="entry name" value="Sacchrp_dh_NADP"/>
    <property type="match status" value="1"/>
</dbReference>
<dbReference type="Pfam" id="PF16653">
    <property type="entry name" value="Sacchrp_dh_C"/>
    <property type="match status" value="1"/>
</dbReference>
<dbReference type="Gene3D" id="3.30.360.10">
    <property type="entry name" value="Dihydrodipicolinate Reductase, domain 2"/>
    <property type="match status" value="1"/>
</dbReference>
<dbReference type="RefSeq" id="WP_036711613.1">
    <property type="nucleotide sequence ID" value="NZ_JRKQ01000099.1"/>
</dbReference>